<dbReference type="GO" id="GO:0004181">
    <property type="term" value="F:metallocarboxypeptidase activity"/>
    <property type="evidence" value="ECO:0007669"/>
    <property type="project" value="InterPro"/>
</dbReference>
<reference evidence="11" key="2">
    <citation type="submission" date="2016-11" db="EMBL/GenBank/DDBJ databases">
        <authorList>
            <person name="Jaros S."/>
            <person name="Januszkiewicz K."/>
            <person name="Wedrychowicz H."/>
        </authorList>
    </citation>
    <scope>NUCLEOTIDE SEQUENCE [LARGE SCALE GENOMIC DNA]</scope>
    <source>
        <strain evidence="11">DSM 4029</strain>
    </source>
</reference>
<evidence type="ECO:0000313" key="12">
    <source>
        <dbReference type="Proteomes" id="UP000474718"/>
    </source>
</evidence>
<evidence type="ECO:0000256" key="7">
    <source>
        <dbReference type="PROSITE-ProRule" id="PRU01379"/>
    </source>
</evidence>
<dbReference type="InterPro" id="IPR000834">
    <property type="entry name" value="Peptidase_M14"/>
</dbReference>
<evidence type="ECO:0000256" key="3">
    <source>
        <dbReference type="ARBA" id="ARBA00022670"/>
    </source>
</evidence>
<evidence type="ECO:0000313" key="9">
    <source>
        <dbReference type="EMBL" id="MZL70616.1"/>
    </source>
</evidence>
<comment type="similarity">
    <text evidence="2 7">Belongs to the peptidase M14 family.</text>
</comment>
<keyword evidence="6" id="KW-0482">Metalloprotease</keyword>
<dbReference type="AlphaFoldDB" id="A0AAQ1MCU5"/>
<organism evidence="10 11">
    <name type="scientific">Bittarella massiliensis</name>
    <name type="common">ex Durand et al. 2017</name>
    <dbReference type="NCBI Taxonomy" id="1720313"/>
    <lineage>
        <taxon>Bacteria</taxon>
        <taxon>Bacillati</taxon>
        <taxon>Bacillota</taxon>
        <taxon>Clostridia</taxon>
        <taxon>Eubacteriales</taxon>
        <taxon>Oscillospiraceae</taxon>
        <taxon>Bittarella (ex Durand et al. 2017)</taxon>
    </lineage>
</organism>
<reference evidence="10" key="1">
    <citation type="submission" date="2016-11" db="EMBL/GenBank/DDBJ databases">
        <authorList>
            <person name="Varghese N."/>
            <person name="Submissions S."/>
        </authorList>
    </citation>
    <scope>NUCLEOTIDE SEQUENCE</scope>
    <source>
        <strain evidence="10">DSM 4029</strain>
    </source>
</reference>
<dbReference type="Proteomes" id="UP000474718">
    <property type="component" value="Unassembled WGS sequence"/>
</dbReference>
<sequence length="300" mass="32820">MTDLFYKEYPQYTTTMARFARIAIRYPAAKVFSIGRSWLGREIYAIGVGNLQSATCIVGGTHATEYYGVLGCFRFCEEVLESLESGTFPYDTPMGKAIGERGLLFIPCLNPDGLELWVGGVDTAGPLRTFVFAHCGGDLSHWQANARGVDLNHNFDAGFDIARRQVEQTGIYLPGPTKYGGPFPFSEPETRALADFCRLYAPRQVVALHSQGEEIYYQYGPRTPKQSALVAQMLASVGGYRVAQPGGTASHAGFKDWFIQETGRPGYTLEVGLGENPLPLEGFEGAYQKLGPMLAVLSIA</sequence>
<dbReference type="PANTHER" id="PTHR11705">
    <property type="entry name" value="PROTEASE FAMILY M14 CARBOXYPEPTIDASE A,B"/>
    <property type="match status" value="1"/>
</dbReference>
<evidence type="ECO:0000256" key="5">
    <source>
        <dbReference type="ARBA" id="ARBA00022833"/>
    </source>
</evidence>
<dbReference type="PRINTS" id="PR00765">
    <property type="entry name" value="CRBOXYPTASEA"/>
</dbReference>
<dbReference type="Gene3D" id="3.40.630.10">
    <property type="entry name" value="Zn peptidases"/>
    <property type="match status" value="1"/>
</dbReference>
<evidence type="ECO:0000256" key="6">
    <source>
        <dbReference type="ARBA" id="ARBA00023049"/>
    </source>
</evidence>
<keyword evidence="4" id="KW-0378">Hydrolase</keyword>
<dbReference type="SUPFAM" id="SSF53187">
    <property type="entry name" value="Zn-dependent exopeptidases"/>
    <property type="match status" value="1"/>
</dbReference>
<keyword evidence="5" id="KW-0862">Zinc</keyword>
<dbReference type="Pfam" id="PF00246">
    <property type="entry name" value="Peptidase_M14"/>
    <property type="match status" value="1"/>
</dbReference>
<dbReference type="EMBL" id="WWVX01000009">
    <property type="protein sequence ID" value="MZL70616.1"/>
    <property type="molecule type" value="Genomic_DNA"/>
</dbReference>
<dbReference type="RefSeq" id="WP_021658308.1">
    <property type="nucleotide sequence ID" value="NZ_FQVY01000002.1"/>
</dbReference>
<dbReference type="SMART" id="SM00631">
    <property type="entry name" value="Zn_pept"/>
    <property type="match status" value="1"/>
</dbReference>
<evidence type="ECO:0000256" key="4">
    <source>
        <dbReference type="ARBA" id="ARBA00022801"/>
    </source>
</evidence>
<keyword evidence="3" id="KW-0645">Protease</keyword>
<proteinExistence type="inferred from homology"/>
<dbReference type="Proteomes" id="UP000184089">
    <property type="component" value="Unassembled WGS sequence"/>
</dbReference>
<accession>A0AAQ1MCU5</accession>
<dbReference type="GO" id="GO:0006508">
    <property type="term" value="P:proteolysis"/>
    <property type="evidence" value="ECO:0007669"/>
    <property type="project" value="UniProtKB-KW"/>
</dbReference>
<keyword evidence="12" id="KW-1185">Reference proteome</keyword>
<dbReference type="PANTHER" id="PTHR11705:SF143">
    <property type="entry name" value="SLL0236 PROTEIN"/>
    <property type="match status" value="1"/>
</dbReference>
<protein>
    <submittedName>
        <fullName evidence="10">G-D-glutamyl-meso-diaminopimelate peptidase</fullName>
    </submittedName>
    <submittedName>
        <fullName evidence="9">Gamma-D-glutamyl-meso-diaminopimelate peptidase</fullName>
    </submittedName>
</protein>
<dbReference type="PROSITE" id="PS52035">
    <property type="entry name" value="PEPTIDASE_M14"/>
    <property type="match status" value="1"/>
</dbReference>
<dbReference type="GO" id="GO:0008270">
    <property type="term" value="F:zinc ion binding"/>
    <property type="evidence" value="ECO:0007669"/>
    <property type="project" value="InterPro"/>
</dbReference>
<reference evidence="9 12" key="3">
    <citation type="journal article" date="2019" name="Nat. Med.">
        <title>A library of human gut bacterial isolates paired with longitudinal multiomics data enables mechanistic microbiome research.</title>
        <authorList>
            <person name="Poyet M."/>
            <person name="Groussin M."/>
            <person name="Gibbons S.M."/>
            <person name="Avila-Pacheco J."/>
            <person name="Jiang X."/>
            <person name="Kearney S.M."/>
            <person name="Perrotta A.R."/>
            <person name="Berdy B."/>
            <person name="Zhao S."/>
            <person name="Lieberman T.D."/>
            <person name="Swanson P.K."/>
            <person name="Smith M."/>
            <person name="Roesemann S."/>
            <person name="Alexander J.E."/>
            <person name="Rich S.A."/>
            <person name="Livny J."/>
            <person name="Vlamakis H."/>
            <person name="Clish C."/>
            <person name="Bullock K."/>
            <person name="Deik A."/>
            <person name="Scott J."/>
            <person name="Pierce K.A."/>
            <person name="Xavier R.J."/>
            <person name="Alm E.J."/>
        </authorList>
    </citation>
    <scope>NUCLEOTIDE SEQUENCE [LARGE SCALE GENOMIC DNA]</scope>
    <source>
        <strain evidence="9 12">BIOML-A2</strain>
    </source>
</reference>
<evidence type="ECO:0000256" key="2">
    <source>
        <dbReference type="ARBA" id="ARBA00005988"/>
    </source>
</evidence>
<evidence type="ECO:0000313" key="11">
    <source>
        <dbReference type="Proteomes" id="UP000184089"/>
    </source>
</evidence>
<evidence type="ECO:0000259" key="8">
    <source>
        <dbReference type="PROSITE" id="PS52035"/>
    </source>
</evidence>
<dbReference type="GO" id="GO:0005615">
    <property type="term" value="C:extracellular space"/>
    <property type="evidence" value="ECO:0007669"/>
    <property type="project" value="TreeGrafter"/>
</dbReference>
<evidence type="ECO:0000313" key="10">
    <source>
        <dbReference type="EMBL" id="SHG03793.1"/>
    </source>
</evidence>
<gene>
    <name evidence="9" type="ORF">GT747_12735</name>
    <name evidence="10" type="ORF">SAMN05444424_1239</name>
</gene>
<evidence type="ECO:0000256" key="1">
    <source>
        <dbReference type="ARBA" id="ARBA00001947"/>
    </source>
</evidence>
<name>A0AAQ1MCU5_9FIRM</name>
<feature type="active site" description="Proton donor/acceptor" evidence="7">
    <location>
        <position position="270"/>
    </location>
</feature>
<comment type="caution">
    <text evidence="10">The sequence shown here is derived from an EMBL/GenBank/DDBJ whole genome shotgun (WGS) entry which is preliminary data.</text>
</comment>
<comment type="cofactor">
    <cofactor evidence="1">
        <name>Zn(2+)</name>
        <dbReference type="ChEBI" id="CHEBI:29105"/>
    </cofactor>
</comment>
<dbReference type="EMBL" id="FQVY01000002">
    <property type="protein sequence ID" value="SHG03793.1"/>
    <property type="molecule type" value="Genomic_DNA"/>
</dbReference>
<feature type="domain" description="Peptidase M14" evidence="8">
    <location>
        <begin position="8"/>
        <end position="296"/>
    </location>
</feature>